<dbReference type="AlphaFoldDB" id="A0A0F9U1R7"/>
<organism evidence="1">
    <name type="scientific">marine sediment metagenome</name>
    <dbReference type="NCBI Taxonomy" id="412755"/>
    <lineage>
        <taxon>unclassified sequences</taxon>
        <taxon>metagenomes</taxon>
        <taxon>ecological metagenomes</taxon>
    </lineage>
</organism>
<name>A0A0F9U1R7_9ZZZZ</name>
<protein>
    <submittedName>
        <fullName evidence="1">Uncharacterized protein</fullName>
    </submittedName>
</protein>
<reference evidence="1" key="1">
    <citation type="journal article" date="2015" name="Nature">
        <title>Complex archaea that bridge the gap between prokaryotes and eukaryotes.</title>
        <authorList>
            <person name="Spang A."/>
            <person name="Saw J.H."/>
            <person name="Jorgensen S.L."/>
            <person name="Zaremba-Niedzwiedzka K."/>
            <person name="Martijn J."/>
            <person name="Lind A.E."/>
            <person name="van Eijk R."/>
            <person name="Schleper C."/>
            <person name="Guy L."/>
            <person name="Ettema T.J."/>
        </authorList>
    </citation>
    <scope>NUCLEOTIDE SEQUENCE</scope>
</reference>
<evidence type="ECO:0000313" key="1">
    <source>
        <dbReference type="EMBL" id="KKN85499.1"/>
    </source>
</evidence>
<proteinExistence type="predicted"/>
<accession>A0A0F9U1R7</accession>
<gene>
    <name evidence="1" type="ORF">LCGC14_0278220</name>
</gene>
<sequence length="149" mass="16634">MMIMALFVITVNTCSAEKDYYSVVGVGLSVNDVPILFDVSTPTVVTMDDENDVVTIIASPSRVYLYLITDIIGKDSDSAFLGATFAAVDPNHNKYIINMRMYVDKTIQLTIMDDKGQNGFVLLLDEPEEHRGIQTRNDLIRRRIIAGLK</sequence>
<comment type="caution">
    <text evidence="1">The sequence shown here is derived from an EMBL/GenBank/DDBJ whole genome shotgun (WGS) entry which is preliminary data.</text>
</comment>
<dbReference type="EMBL" id="LAZR01000158">
    <property type="protein sequence ID" value="KKN85499.1"/>
    <property type="molecule type" value="Genomic_DNA"/>
</dbReference>